<protein>
    <submittedName>
        <fullName evidence="6">TetR/AcrR family transcriptional regulator</fullName>
    </submittedName>
</protein>
<evidence type="ECO:0000259" key="4">
    <source>
        <dbReference type="Pfam" id="PF00440"/>
    </source>
</evidence>
<proteinExistence type="predicted"/>
<dbReference type="InterPro" id="IPR054156">
    <property type="entry name" value="YxaF_TetR_C"/>
</dbReference>
<feature type="domain" description="Transcriptional regulator LmrA/YxaF-like C-terminal" evidence="5">
    <location>
        <begin position="99"/>
        <end position="198"/>
    </location>
</feature>
<reference evidence="9 12" key="3">
    <citation type="submission" date="2021-12" db="EMBL/GenBank/DDBJ databases">
        <title>Genomic and phenotypic characterization of three Burkholderia contaminans isolates recovered from different sources.</title>
        <authorList>
            <person name="Lopez De Volder A."/>
            <person name="Fan Y."/>
            <person name="Nunvar J."/>
            <person name="Herrera T."/>
            <person name="Timp W."/>
            <person name="Degrossi J."/>
        </authorList>
    </citation>
    <scope>NUCLEOTIDE SEQUENCE [LARGE SCALE GENOMIC DNA]</scope>
    <source>
        <strain evidence="9 12">LMG 23361</strain>
    </source>
</reference>
<dbReference type="Proteomes" id="UP001220209">
    <property type="component" value="Chromosome 3"/>
</dbReference>
<evidence type="ECO:0000313" key="11">
    <source>
        <dbReference type="Proteomes" id="UP000664048"/>
    </source>
</evidence>
<evidence type="ECO:0000313" key="8">
    <source>
        <dbReference type="EMBL" id="MDN7570537.1"/>
    </source>
</evidence>
<dbReference type="EMBL" id="JAGEMX010000011">
    <property type="protein sequence ID" value="MBO1833390.1"/>
    <property type="molecule type" value="Genomic_DNA"/>
</dbReference>
<dbReference type="InterPro" id="IPR009057">
    <property type="entry name" value="Homeodomain-like_sf"/>
</dbReference>
<dbReference type="OrthoDB" id="9809772at2"/>
<dbReference type="InterPro" id="IPR001647">
    <property type="entry name" value="HTH_TetR"/>
</dbReference>
<accession>A0A1E3FJC9</accession>
<evidence type="ECO:0000313" key="9">
    <source>
        <dbReference type="EMBL" id="WFN22276.1"/>
    </source>
</evidence>
<evidence type="ECO:0000256" key="1">
    <source>
        <dbReference type="ARBA" id="ARBA00023015"/>
    </source>
</evidence>
<dbReference type="EMBL" id="CP090642">
    <property type="protein sequence ID" value="WFN22276.1"/>
    <property type="molecule type" value="Genomic_DNA"/>
</dbReference>
<dbReference type="PANTHER" id="PTHR47506">
    <property type="entry name" value="TRANSCRIPTIONAL REGULATORY PROTEIN"/>
    <property type="match status" value="1"/>
</dbReference>
<dbReference type="PANTHER" id="PTHR47506:SF3">
    <property type="entry name" value="HTH-TYPE TRANSCRIPTIONAL REGULATOR LMRA"/>
    <property type="match status" value="1"/>
</dbReference>
<reference evidence="8" key="4">
    <citation type="submission" date="2023-07" db="EMBL/GenBank/DDBJ databases">
        <title>A collection of bacterial strains from the Burkholderia cepacia Research Laboratory and Repository.</title>
        <authorList>
            <person name="Lipuma J."/>
            <person name="Spilker T."/>
            <person name="Caverly L."/>
        </authorList>
    </citation>
    <scope>NUCLEOTIDE SEQUENCE</scope>
    <source>
        <strain evidence="8">AU44979</strain>
    </source>
</reference>
<reference evidence="7 11" key="2">
    <citation type="submission" date="2021-03" db="EMBL/GenBank/DDBJ databases">
        <title>Clinical course, treatment and visual outcome of an outbreak of Burkholderia contaminans endophthalmitis following cataract surgery.</title>
        <authorList>
            <person name="Lind C."/>
            <person name="Olsen K."/>
            <person name="Angelsen N.K."/>
            <person name="Krefting E.A."/>
            <person name="Fossen K."/>
            <person name="Gravningen K."/>
            <person name="Depoorter E."/>
            <person name="Vandamme P."/>
            <person name="Bertelsen G."/>
        </authorList>
    </citation>
    <scope>NUCLEOTIDE SEQUENCE [LARGE SCALE GENOMIC DNA]</scope>
    <source>
        <strain evidence="7 11">51242556</strain>
    </source>
</reference>
<sequence length="209" mass="22963">MPIAIESSSETCYVRRMPRKTDARARAIATAQRLFRIQGYTATGLTQILEESGAPKGSFYFHFPRGKAQLAEEAIDDYIANRIAVLREISSNTTGDALDFVHQIFKAFAAEMVASDFQYGCLMQNLANELPALDAELTKRVARGFVESTEIIAEHFRGCGFAPTRASSTAAALVAALEGARTIARLERTPAIFEALAQVSVQRWADPER</sequence>
<evidence type="ECO:0000256" key="3">
    <source>
        <dbReference type="ARBA" id="ARBA00023163"/>
    </source>
</evidence>
<dbReference type="EMBL" id="JAUJQS010000058">
    <property type="protein sequence ID" value="MDN7570537.1"/>
    <property type="molecule type" value="Genomic_DNA"/>
</dbReference>
<keyword evidence="2" id="KW-0238">DNA-binding</keyword>
<dbReference type="InterPro" id="IPR036271">
    <property type="entry name" value="Tet_transcr_reg_TetR-rel_C_sf"/>
</dbReference>
<evidence type="ECO:0000313" key="7">
    <source>
        <dbReference type="EMBL" id="MBO1833390.1"/>
    </source>
</evidence>
<keyword evidence="1" id="KW-0805">Transcription regulation</keyword>
<dbReference type="GO" id="GO:0003677">
    <property type="term" value="F:DNA binding"/>
    <property type="evidence" value="ECO:0007669"/>
    <property type="project" value="UniProtKB-KW"/>
</dbReference>
<evidence type="ECO:0000313" key="6">
    <source>
        <dbReference type="EMBL" id="MBK1932703.1"/>
    </source>
</evidence>
<dbReference type="EMBL" id="JAENIB010000010">
    <property type="protein sequence ID" value="MBK1932703.1"/>
    <property type="molecule type" value="Genomic_DNA"/>
</dbReference>
<dbReference type="Proteomes" id="UP000664048">
    <property type="component" value="Unassembled WGS sequence"/>
</dbReference>
<dbReference type="Pfam" id="PF00440">
    <property type="entry name" value="TetR_N"/>
    <property type="match status" value="1"/>
</dbReference>
<reference evidence="6" key="1">
    <citation type="submission" date="2021-01" db="EMBL/GenBank/DDBJ databases">
        <title>Outbreak of Burkholderia contaminns endophthalmitis traced to a clinical ventilation system.</title>
        <authorList>
            <person name="Lipuma J."/>
            <person name="Spilker T."/>
            <person name="Kratholm J."/>
        </authorList>
    </citation>
    <scope>NUCLEOTIDE SEQUENCE</scope>
    <source>
        <strain evidence="6">HI4954</strain>
    </source>
</reference>
<evidence type="ECO:0000313" key="12">
    <source>
        <dbReference type="Proteomes" id="UP001220209"/>
    </source>
</evidence>
<feature type="domain" description="HTH tetR-type" evidence="4">
    <location>
        <begin position="28"/>
        <end position="74"/>
    </location>
</feature>
<dbReference type="SUPFAM" id="SSF46689">
    <property type="entry name" value="Homeodomain-like"/>
    <property type="match status" value="1"/>
</dbReference>
<evidence type="ECO:0000313" key="10">
    <source>
        <dbReference type="Proteomes" id="UP000611459"/>
    </source>
</evidence>
<dbReference type="SUPFAM" id="SSF48498">
    <property type="entry name" value="Tetracyclin repressor-like, C-terminal domain"/>
    <property type="match status" value="1"/>
</dbReference>
<keyword evidence="11" id="KW-1185">Reference proteome</keyword>
<keyword evidence="3" id="KW-0804">Transcription</keyword>
<name>A0A1E3FJC9_9BURK</name>
<dbReference type="Proteomes" id="UP001172109">
    <property type="component" value="Unassembled WGS sequence"/>
</dbReference>
<dbReference type="Pfam" id="PF21993">
    <property type="entry name" value="TetR_C_13_2"/>
    <property type="match status" value="1"/>
</dbReference>
<dbReference type="AlphaFoldDB" id="A0A1E3FJC9"/>
<gene>
    <name evidence="7" type="ORF">J4M89_28770</name>
    <name evidence="6" type="ORF">JIN94_22720</name>
    <name evidence="9" type="ORF">LXE91_36915</name>
    <name evidence="8" type="ORF">QZM56_39330</name>
</gene>
<evidence type="ECO:0000259" key="5">
    <source>
        <dbReference type="Pfam" id="PF21993"/>
    </source>
</evidence>
<organism evidence="6 10">
    <name type="scientific">Burkholderia contaminans</name>
    <dbReference type="NCBI Taxonomy" id="488447"/>
    <lineage>
        <taxon>Bacteria</taxon>
        <taxon>Pseudomonadati</taxon>
        <taxon>Pseudomonadota</taxon>
        <taxon>Betaproteobacteria</taxon>
        <taxon>Burkholderiales</taxon>
        <taxon>Burkholderiaceae</taxon>
        <taxon>Burkholderia</taxon>
        <taxon>Burkholderia cepacia complex</taxon>
    </lineage>
</organism>
<dbReference type="Gene3D" id="1.10.357.10">
    <property type="entry name" value="Tetracycline Repressor, domain 2"/>
    <property type="match status" value="1"/>
</dbReference>
<evidence type="ECO:0000256" key="2">
    <source>
        <dbReference type="ARBA" id="ARBA00023125"/>
    </source>
</evidence>
<dbReference type="RefSeq" id="WP_039353219.1">
    <property type="nucleotide sequence ID" value="NZ_AP018359.1"/>
</dbReference>
<dbReference type="Proteomes" id="UP000611459">
    <property type="component" value="Unassembled WGS sequence"/>
</dbReference>